<dbReference type="InterPro" id="IPR007197">
    <property type="entry name" value="rSAM"/>
</dbReference>
<dbReference type="AlphaFoldDB" id="A0A382T622"/>
<proteinExistence type="predicted"/>
<dbReference type="InterPro" id="IPR034505">
    <property type="entry name" value="Coproporphyrinogen-III_oxidase"/>
</dbReference>
<dbReference type="GO" id="GO:0003824">
    <property type="term" value="F:catalytic activity"/>
    <property type="evidence" value="ECO:0007669"/>
    <property type="project" value="InterPro"/>
</dbReference>
<dbReference type="SUPFAM" id="SSF102114">
    <property type="entry name" value="Radical SAM enzymes"/>
    <property type="match status" value="1"/>
</dbReference>
<dbReference type="GO" id="GO:0005737">
    <property type="term" value="C:cytoplasm"/>
    <property type="evidence" value="ECO:0007669"/>
    <property type="project" value="TreeGrafter"/>
</dbReference>
<dbReference type="GO" id="GO:0051539">
    <property type="term" value="F:4 iron, 4 sulfur cluster binding"/>
    <property type="evidence" value="ECO:0007669"/>
    <property type="project" value="TreeGrafter"/>
</dbReference>
<dbReference type="InterPro" id="IPR058240">
    <property type="entry name" value="rSAM_sf"/>
</dbReference>
<sequence length="104" mass="11757">MENQALGLYIHIPYCIHKCGYCDFNSHPIKYDEMKTYVDALIVELDYYAQQYSSGVIVNTIFLGGGTPTTLTVSQLERILKECEKKFKITTDAEITIEANPATI</sequence>
<reference evidence="2" key="1">
    <citation type="submission" date="2018-05" db="EMBL/GenBank/DDBJ databases">
        <authorList>
            <person name="Lanie J.A."/>
            <person name="Ng W.-L."/>
            <person name="Kazmierczak K.M."/>
            <person name="Andrzejewski T.M."/>
            <person name="Davidsen T.M."/>
            <person name="Wayne K.J."/>
            <person name="Tettelin H."/>
            <person name="Glass J.I."/>
            <person name="Rusch D."/>
            <person name="Podicherti R."/>
            <person name="Tsui H.-C.T."/>
            <person name="Winkler M.E."/>
        </authorList>
    </citation>
    <scope>NUCLEOTIDE SEQUENCE</scope>
</reference>
<dbReference type="PANTHER" id="PTHR13932">
    <property type="entry name" value="COPROPORPHYRINIGEN III OXIDASE"/>
    <property type="match status" value="1"/>
</dbReference>
<name>A0A382T622_9ZZZZ</name>
<dbReference type="SFLD" id="SFLDS00029">
    <property type="entry name" value="Radical_SAM"/>
    <property type="match status" value="1"/>
</dbReference>
<organism evidence="2">
    <name type="scientific">marine metagenome</name>
    <dbReference type="NCBI Taxonomy" id="408172"/>
    <lineage>
        <taxon>unclassified sequences</taxon>
        <taxon>metagenomes</taxon>
        <taxon>ecological metagenomes</taxon>
    </lineage>
</organism>
<evidence type="ECO:0000313" key="2">
    <source>
        <dbReference type="EMBL" id="SVD17600.1"/>
    </source>
</evidence>
<evidence type="ECO:0000259" key="1">
    <source>
        <dbReference type="Pfam" id="PF04055"/>
    </source>
</evidence>
<accession>A0A382T622</accession>
<dbReference type="PANTHER" id="PTHR13932:SF5">
    <property type="entry name" value="RADICAL S-ADENOSYL METHIONINE DOMAIN-CONTAINING PROTEIN 1, MITOCHONDRIAL"/>
    <property type="match status" value="1"/>
</dbReference>
<dbReference type="Pfam" id="PF04055">
    <property type="entry name" value="Radical_SAM"/>
    <property type="match status" value="1"/>
</dbReference>
<dbReference type="GO" id="GO:0006779">
    <property type="term" value="P:porphyrin-containing compound biosynthetic process"/>
    <property type="evidence" value="ECO:0007669"/>
    <property type="project" value="TreeGrafter"/>
</dbReference>
<feature type="non-terminal residue" evidence="2">
    <location>
        <position position="104"/>
    </location>
</feature>
<dbReference type="EMBL" id="UINC01134203">
    <property type="protein sequence ID" value="SVD17600.1"/>
    <property type="molecule type" value="Genomic_DNA"/>
</dbReference>
<protein>
    <recommendedName>
        <fullName evidence="1">Radical SAM core domain-containing protein</fullName>
    </recommendedName>
</protein>
<gene>
    <name evidence="2" type="ORF">METZ01_LOCUS370454</name>
</gene>
<feature type="domain" description="Radical SAM core" evidence="1">
    <location>
        <begin position="9"/>
        <end position="101"/>
    </location>
</feature>